<dbReference type="AlphaFoldDB" id="A0AAV4R6I7"/>
<organism evidence="1 2">
    <name type="scientific">Caerostris extrusa</name>
    <name type="common">Bark spider</name>
    <name type="synonym">Caerostris bankana</name>
    <dbReference type="NCBI Taxonomy" id="172846"/>
    <lineage>
        <taxon>Eukaryota</taxon>
        <taxon>Metazoa</taxon>
        <taxon>Ecdysozoa</taxon>
        <taxon>Arthropoda</taxon>
        <taxon>Chelicerata</taxon>
        <taxon>Arachnida</taxon>
        <taxon>Araneae</taxon>
        <taxon>Araneomorphae</taxon>
        <taxon>Entelegynae</taxon>
        <taxon>Araneoidea</taxon>
        <taxon>Araneidae</taxon>
        <taxon>Caerostris</taxon>
    </lineage>
</organism>
<proteinExistence type="predicted"/>
<sequence>METMFRQHCNNPIILRRPRKLKLSQLWAGMAVTSIRSGLIEFLRDVSNAKIESSCYQDILTIGECLTRGGPKSNNSDCPPEKMVLFNENWTC</sequence>
<evidence type="ECO:0000313" key="2">
    <source>
        <dbReference type="Proteomes" id="UP001054945"/>
    </source>
</evidence>
<keyword evidence="2" id="KW-1185">Reference proteome</keyword>
<accession>A0AAV4R6I7</accession>
<reference evidence="1 2" key="1">
    <citation type="submission" date="2021-06" db="EMBL/GenBank/DDBJ databases">
        <title>Caerostris extrusa draft genome.</title>
        <authorList>
            <person name="Kono N."/>
            <person name="Arakawa K."/>
        </authorList>
    </citation>
    <scope>NUCLEOTIDE SEQUENCE [LARGE SCALE GENOMIC DNA]</scope>
</reference>
<evidence type="ECO:0000313" key="1">
    <source>
        <dbReference type="EMBL" id="GIY16664.1"/>
    </source>
</evidence>
<comment type="caution">
    <text evidence="1">The sequence shown here is derived from an EMBL/GenBank/DDBJ whole genome shotgun (WGS) entry which is preliminary data.</text>
</comment>
<gene>
    <name evidence="1" type="ORF">CEXT_202381</name>
</gene>
<dbReference type="EMBL" id="BPLR01007397">
    <property type="protein sequence ID" value="GIY16664.1"/>
    <property type="molecule type" value="Genomic_DNA"/>
</dbReference>
<protein>
    <submittedName>
        <fullName evidence="1">Uncharacterized protein</fullName>
    </submittedName>
</protein>
<name>A0AAV4R6I7_CAEEX</name>
<dbReference type="Proteomes" id="UP001054945">
    <property type="component" value="Unassembled WGS sequence"/>
</dbReference>